<organism evidence="2 3">
    <name type="scientific">Rhizopus oryzae</name>
    <name type="common">Mucormycosis agent</name>
    <name type="synonym">Rhizopus arrhizus var. delemar</name>
    <dbReference type="NCBI Taxonomy" id="64495"/>
    <lineage>
        <taxon>Eukaryota</taxon>
        <taxon>Fungi</taxon>
        <taxon>Fungi incertae sedis</taxon>
        <taxon>Mucoromycota</taxon>
        <taxon>Mucoromycotina</taxon>
        <taxon>Mucoromycetes</taxon>
        <taxon>Mucorales</taxon>
        <taxon>Mucorineae</taxon>
        <taxon>Rhizopodaceae</taxon>
        <taxon>Rhizopus</taxon>
    </lineage>
</organism>
<dbReference type="EMBL" id="JAANQT010000825">
    <property type="protein sequence ID" value="KAG1308123.1"/>
    <property type="molecule type" value="Genomic_DNA"/>
</dbReference>
<feature type="region of interest" description="Disordered" evidence="1">
    <location>
        <begin position="222"/>
        <end position="243"/>
    </location>
</feature>
<name>A0A9P6X948_RHIOR</name>
<evidence type="ECO:0000256" key="1">
    <source>
        <dbReference type="SAM" id="MobiDB-lite"/>
    </source>
</evidence>
<dbReference type="AlphaFoldDB" id="A0A9P6X948"/>
<dbReference type="Proteomes" id="UP000716291">
    <property type="component" value="Unassembled WGS sequence"/>
</dbReference>
<feature type="compositionally biased region" description="Low complexity" evidence="1">
    <location>
        <begin position="425"/>
        <end position="442"/>
    </location>
</feature>
<evidence type="ECO:0000313" key="2">
    <source>
        <dbReference type="EMBL" id="KAG1308123.1"/>
    </source>
</evidence>
<feature type="region of interest" description="Disordered" evidence="1">
    <location>
        <begin position="397"/>
        <end position="463"/>
    </location>
</feature>
<dbReference type="OrthoDB" id="2401156at2759"/>
<keyword evidence="3" id="KW-1185">Reference proteome</keyword>
<accession>A0A9P6X948</accession>
<sequence length="463" mass="53102">MTATTKPGLQDWMQKIQFGKRADVDLQIQKESESIKIEIDEIPNNDTGQDEYLKAILSSKPNTSSVADNKCLGGTSCTCYKCQRQRRREGGRSNTTPITPPLKGITPKRSNTLPTPKRSNTVRKTPTLKSYEKHMPKPIYSQQDSIYRFNNNHHNNNNRIKKEERHSTVINSSSDNYEISWKDDGTGDDLLTSLVTFQTIFETADQNEGLSDLLEQKTKELKEQKLKKPETSKQEDDLPPRRPDCLTLSYRQGSQHYPLTLYHTMKMITSKERANAYKVAFEHCIQSDSGLRHWIKKTKIPPPTRESVTIVQAVNQKTRRSIFSSIRRSYRFSRQSEEQQQLFWTMNGHMEENSIKNKSKERLKEEPTDILLAAQALLPNQQEITIRYNNNKTSYEYIDIPGKPRDNQTGSSDSSSESSTHKLMNKSNRLLSSLSRKASMKSCNSDKSNSVKSLEKVQEGLEL</sequence>
<feature type="compositionally biased region" description="Basic and acidic residues" evidence="1">
    <location>
        <begin position="453"/>
        <end position="463"/>
    </location>
</feature>
<protein>
    <submittedName>
        <fullName evidence="2">Uncharacterized protein</fullName>
    </submittedName>
</protein>
<comment type="caution">
    <text evidence="2">The sequence shown here is derived from an EMBL/GenBank/DDBJ whole genome shotgun (WGS) entry which is preliminary data.</text>
</comment>
<gene>
    <name evidence="2" type="ORF">G6F64_006275</name>
</gene>
<feature type="compositionally biased region" description="Polar residues" evidence="1">
    <location>
        <begin position="108"/>
        <end position="122"/>
    </location>
</feature>
<proteinExistence type="predicted"/>
<reference evidence="2" key="1">
    <citation type="journal article" date="2020" name="Microb. Genom.">
        <title>Genetic diversity of clinical and environmental Mucorales isolates obtained from an investigation of mucormycosis cases among solid organ transplant recipients.</title>
        <authorList>
            <person name="Nguyen M.H."/>
            <person name="Kaul D."/>
            <person name="Muto C."/>
            <person name="Cheng S.J."/>
            <person name="Richter R.A."/>
            <person name="Bruno V.M."/>
            <person name="Liu G."/>
            <person name="Beyhan S."/>
            <person name="Sundermann A.J."/>
            <person name="Mounaud S."/>
            <person name="Pasculle A.W."/>
            <person name="Nierman W.C."/>
            <person name="Driscoll E."/>
            <person name="Cumbie R."/>
            <person name="Clancy C.J."/>
            <person name="Dupont C.L."/>
        </authorList>
    </citation>
    <scope>NUCLEOTIDE SEQUENCE</scope>
    <source>
        <strain evidence="2">GL11</strain>
    </source>
</reference>
<evidence type="ECO:0000313" key="3">
    <source>
        <dbReference type="Proteomes" id="UP000716291"/>
    </source>
</evidence>
<feature type="region of interest" description="Disordered" evidence="1">
    <location>
        <begin position="86"/>
        <end position="122"/>
    </location>
</feature>
<feature type="compositionally biased region" description="Polar residues" evidence="1">
    <location>
        <begin position="443"/>
        <end position="452"/>
    </location>
</feature>